<dbReference type="EMBL" id="GBRD01003515">
    <property type="protein sequence ID" value="JAG62306.1"/>
    <property type="molecule type" value="Transcribed_RNA"/>
</dbReference>
<evidence type="ECO:0000313" key="3">
    <source>
        <dbReference type="EMBL" id="JAG62306.1"/>
    </source>
</evidence>
<organism evidence="2">
    <name type="scientific">Lygus hesperus</name>
    <name type="common">Western plant bug</name>
    <dbReference type="NCBI Taxonomy" id="30085"/>
    <lineage>
        <taxon>Eukaryota</taxon>
        <taxon>Metazoa</taxon>
        <taxon>Ecdysozoa</taxon>
        <taxon>Arthropoda</taxon>
        <taxon>Hexapoda</taxon>
        <taxon>Insecta</taxon>
        <taxon>Pterygota</taxon>
        <taxon>Neoptera</taxon>
        <taxon>Paraneoptera</taxon>
        <taxon>Hemiptera</taxon>
        <taxon>Heteroptera</taxon>
        <taxon>Panheteroptera</taxon>
        <taxon>Cimicomorpha</taxon>
        <taxon>Miridae</taxon>
        <taxon>Mirini</taxon>
        <taxon>Lygus</taxon>
    </lineage>
</organism>
<feature type="region of interest" description="Disordered" evidence="1">
    <location>
        <begin position="1"/>
        <end position="30"/>
    </location>
</feature>
<dbReference type="EMBL" id="GBHO01002608">
    <property type="protein sequence ID" value="JAG40996.1"/>
    <property type="molecule type" value="Transcribed_RNA"/>
</dbReference>
<name>A0A0A9ZAT1_LYGHE</name>
<evidence type="ECO:0000313" key="2">
    <source>
        <dbReference type="EMBL" id="JAG40996.1"/>
    </source>
</evidence>
<protein>
    <submittedName>
        <fullName evidence="2">Uncharacterized protein</fullName>
    </submittedName>
</protein>
<reference evidence="3" key="3">
    <citation type="submission" date="2014-09" db="EMBL/GenBank/DDBJ databases">
        <authorList>
            <person name="Magalhaes I.L.F."/>
            <person name="Oliveira U."/>
            <person name="Santos F.R."/>
            <person name="Vidigal T.H.D.A."/>
            <person name="Brescovit A.D."/>
            <person name="Santos A.J."/>
        </authorList>
    </citation>
    <scope>NUCLEOTIDE SEQUENCE</scope>
</reference>
<sequence>MATPDSNLKKKTTAGSPTAEHSKKHSSEGSSIFFEGTDKWEESFSTVLIRQVLKKGSFASITYPYKFAFFLAKLGYIPKSLAEYFNLDNQKVLRIPSITEYMNFMKSNEGDSLWMRGEIAFCSTFVLYAVVEICVTEYLMGKSKLNKSLREEYLECLFVTSKTVLVAVVITQPFTMLSYRQIGQYVGKEEIYSSALAFFKVFSKPGILSFIEVTLARYISHVIPTVCGNLAILSWDHWG</sequence>
<dbReference type="AlphaFoldDB" id="A0A0A9ZAT1"/>
<evidence type="ECO:0000256" key="1">
    <source>
        <dbReference type="SAM" id="MobiDB-lite"/>
    </source>
</evidence>
<gene>
    <name evidence="2" type="ORF">CM83_1823</name>
</gene>
<accession>A0A0A9ZAT1</accession>
<proteinExistence type="predicted"/>
<reference evidence="2" key="1">
    <citation type="journal article" date="2014" name="PLoS ONE">
        <title>Transcriptome-Based Identification of ABC Transporters in the Western Tarnished Plant Bug Lygus hesperus.</title>
        <authorList>
            <person name="Hull J.J."/>
            <person name="Chaney K."/>
            <person name="Geib S.M."/>
            <person name="Fabrick J.A."/>
            <person name="Brent C.S."/>
            <person name="Walsh D."/>
            <person name="Lavine L.C."/>
        </authorList>
    </citation>
    <scope>NUCLEOTIDE SEQUENCE</scope>
</reference>
<reference evidence="2" key="2">
    <citation type="submission" date="2014-07" db="EMBL/GenBank/DDBJ databases">
        <authorList>
            <person name="Hull J."/>
        </authorList>
    </citation>
    <scope>NUCLEOTIDE SEQUENCE</scope>
</reference>